<dbReference type="EMBL" id="BMAW01001023">
    <property type="protein sequence ID" value="GFS72187.1"/>
    <property type="molecule type" value="Genomic_DNA"/>
</dbReference>
<comment type="caution">
    <text evidence="2">The sequence shown here is derived from an EMBL/GenBank/DDBJ whole genome shotgun (WGS) entry which is preliminary data.</text>
</comment>
<feature type="region of interest" description="Disordered" evidence="1">
    <location>
        <begin position="1"/>
        <end position="20"/>
    </location>
</feature>
<keyword evidence="3" id="KW-1185">Reference proteome</keyword>
<protein>
    <submittedName>
        <fullName evidence="2">Uncharacterized protein</fullName>
    </submittedName>
</protein>
<gene>
    <name evidence="2" type="ORF">NPIL_252701</name>
</gene>
<sequence>MISGNRFGPISRPSFKDEWTGESDSWFLHLQFPLQHDGSRSILTIGVVYVSTVFGDRMKVPLPNRLLHFASPPFLFASLFGTLLEAHYNRHSENFSYAWG</sequence>
<dbReference type="AlphaFoldDB" id="A0A8X6MQE4"/>
<reference evidence="2" key="1">
    <citation type="submission" date="2020-08" db="EMBL/GenBank/DDBJ databases">
        <title>Multicomponent nature underlies the extraordinary mechanical properties of spider dragline silk.</title>
        <authorList>
            <person name="Kono N."/>
            <person name="Nakamura H."/>
            <person name="Mori M."/>
            <person name="Yoshida Y."/>
            <person name="Ohtoshi R."/>
            <person name="Malay A.D."/>
            <person name="Moran D.A.P."/>
            <person name="Tomita M."/>
            <person name="Numata K."/>
            <person name="Arakawa K."/>
        </authorList>
    </citation>
    <scope>NUCLEOTIDE SEQUENCE</scope>
</reference>
<dbReference type="Proteomes" id="UP000887013">
    <property type="component" value="Unassembled WGS sequence"/>
</dbReference>
<name>A0A8X6MQE4_NEPPI</name>
<evidence type="ECO:0000313" key="2">
    <source>
        <dbReference type="EMBL" id="GFS72187.1"/>
    </source>
</evidence>
<accession>A0A8X6MQE4</accession>
<evidence type="ECO:0000256" key="1">
    <source>
        <dbReference type="SAM" id="MobiDB-lite"/>
    </source>
</evidence>
<organism evidence="2 3">
    <name type="scientific">Nephila pilipes</name>
    <name type="common">Giant wood spider</name>
    <name type="synonym">Nephila maculata</name>
    <dbReference type="NCBI Taxonomy" id="299642"/>
    <lineage>
        <taxon>Eukaryota</taxon>
        <taxon>Metazoa</taxon>
        <taxon>Ecdysozoa</taxon>
        <taxon>Arthropoda</taxon>
        <taxon>Chelicerata</taxon>
        <taxon>Arachnida</taxon>
        <taxon>Araneae</taxon>
        <taxon>Araneomorphae</taxon>
        <taxon>Entelegynae</taxon>
        <taxon>Araneoidea</taxon>
        <taxon>Nephilidae</taxon>
        <taxon>Nephila</taxon>
    </lineage>
</organism>
<evidence type="ECO:0000313" key="3">
    <source>
        <dbReference type="Proteomes" id="UP000887013"/>
    </source>
</evidence>
<proteinExistence type="predicted"/>